<dbReference type="InterPro" id="IPR027381">
    <property type="entry name" value="LytR/CpsA/Psr_C"/>
</dbReference>
<dbReference type="AlphaFoldDB" id="A0A3Q9UIV4"/>
<evidence type="ECO:0000256" key="1">
    <source>
        <dbReference type="SAM" id="MobiDB-lite"/>
    </source>
</evidence>
<feature type="domain" description="LytR/CpsA/Psr regulator C-terminal" evidence="3">
    <location>
        <begin position="62"/>
        <end position="147"/>
    </location>
</feature>
<dbReference type="Pfam" id="PF13399">
    <property type="entry name" value="LytR_C"/>
    <property type="match status" value="1"/>
</dbReference>
<feature type="region of interest" description="Disordered" evidence="1">
    <location>
        <begin position="167"/>
        <end position="193"/>
    </location>
</feature>
<keyword evidence="2" id="KW-0472">Membrane</keyword>
<reference evidence="5" key="1">
    <citation type="submission" date="2017-12" db="EMBL/GenBank/DDBJ databases">
        <title>Whole genome sequencing of Acidipropionibacterium jensenii strains JS279 and JS280.</title>
        <authorList>
            <person name="Deptula P."/>
            <person name="Laine P."/>
            <person name="Smolander O.-P."/>
            <person name="Paulin L."/>
            <person name="Auvinen P."/>
            <person name="Varmanen P."/>
        </authorList>
    </citation>
    <scope>NUCLEOTIDE SEQUENCE [LARGE SCALE GENOMIC DNA]</scope>
    <source>
        <strain evidence="5">JS280</strain>
    </source>
</reference>
<organism evidence="4 5">
    <name type="scientific">Acidipropionibacterium jensenii</name>
    <dbReference type="NCBI Taxonomy" id="1749"/>
    <lineage>
        <taxon>Bacteria</taxon>
        <taxon>Bacillati</taxon>
        <taxon>Actinomycetota</taxon>
        <taxon>Actinomycetes</taxon>
        <taxon>Propionibacteriales</taxon>
        <taxon>Propionibacteriaceae</taxon>
        <taxon>Acidipropionibacterium</taxon>
    </lineage>
</organism>
<keyword evidence="2" id="KW-0812">Transmembrane</keyword>
<dbReference type="Proteomes" id="UP000285875">
    <property type="component" value="Chromosome"/>
</dbReference>
<dbReference type="KEGG" id="aji:C0Z10_01250"/>
<keyword evidence="2" id="KW-1133">Transmembrane helix</keyword>
<evidence type="ECO:0000256" key="2">
    <source>
        <dbReference type="SAM" id="Phobius"/>
    </source>
</evidence>
<accession>A0A3Q9UIV4</accession>
<dbReference type="Gene3D" id="3.30.70.2390">
    <property type="match status" value="1"/>
</dbReference>
<protein>
    <recommendedName>
        <fullName evidence="3">LytR/CpsA/Psr regulator C-terminal domain-containing protein</fullName>
    </recommendedName>
</protein>
<name>A0A3Q9UIV4_9ACTN</name>
<sequence>MTSESTRRYLRIAATPITLLLLLALVGVAFFFGWKGLTAPMPGDVVPPCVPTDVGKTLTTKSVSVNVINGGYTRGLAGDVGKQLTAKGFNVTDVGNTEDRVKQTVIVGVAKDSPEVKLVAAFFPKSAIQEDATKVDHSVTVKVGTTYGGFNAKAPTSLPVTGPVCLPAPSASPTPTQGSALPSTPSASPSATR</sequence>
<proteinExistence type="predicted"/>
<dbReference type="EMBL" id="CP025570">
    <property type="protein sequence ID" value="AZZ38598.1"/>
    <property type="molecule type" value="Genomic_DNA"/>
</dbReference>
<evidence type="ECO:0000259" key="3">
    <source>
        <dbReference type="Pfam" id="PF13399"/>
    </source>
</evidence>
<evidence type="ECO:0000313" key="4">
    <source>
        <dbReference type="EMBL" id="AZZ38598.1"/>
    </source>
</evidence>
<evidence type="ECO:0000313" key="5">
    <source>
        <dbReference type="Proteomes" id="UP000285875"/>
    </source>
</evidence>
<dbReference type="RefSeq" id="WP_097798200.1">
    <property type="nucleotide sequence ID" value="NZ_CP025570.1"/>
</dbReference>
<gene>
    <name evidence="4" type="ORF">C0Z10_01250</name>
</gene>
<feature type="transmembrane region" description="Helical" evidence="2">
    <location>
        <begin position="12"/>
        <end position="34"/>
    </location>
</feature>
<feature type="compositionally biased region" description="Low complexity" evidence="1">
    <location>
        <begin position="179"/>
        <end position="193"/>
    </location>
</feature>